<dbReference type="Gene3D" id="1.20.1640.10">
    <property type="entry name" value="Multidrug efflux transporter AcrB transmembrane domain"/>
    <property type="match status" value="2"/>
</dbReference>
<comment type="similarity">
    <text evidence="1">Belongs to the patched family.</text>
</comment>
<feature type="transmembrane region" description="Helical" evidence="3">
    <location>
        <begin position="857"/>
        <end position="880"/>
    </location>
</feature>
<sequence>MGNMVESSDKVADETTTKKQPTALQRAAAAVDHGIAAGTAKVATWVSTKPWTTIALALFISALCTLGFMNIKSEDQPDKLFVPDNSRAFRDRRWVESRFPNDASVSTMILDHKNGRNLLDKEALLEVFDVYDRVLATSSDGGNRGYDERSCAVNTRNPAQPCQKSGILAFWGWDRATLEADTDIIATINRDDVPDCCSGAGPFVVLGQNAGKISRDDAGLVTSIGTLQLNFYLNAKTKKGGRDKKNRELEKEFDKIRDKGSYDYLDKPLKPLTSFAQSENVGGGFDYDQALINGASILIFLYAFWAMHQRKDPYASRGWLGVAAACVVLVAVAAGFGLAIAGGTVFSATASIAIFLILGIGLDDAFVIVGAELVHRGDFSEDAKRVKDGADVYEIASRRVVRAMAAAGPSIFVTSITDAVAFYAGAITTIPAIRAFCIFCGTCVLTDYLLQTTLFVAILTLDMRMKLRRGARELNEEAQMRCCKPCVKNALSDPKINGSRPTSFFGGRYASILLSKAGMAFVLLSTAALVCVAAVGAFRVTADFQYQDFFVETDAFGNDLPYAWFKSDFEFQEKYFRDGNQYPIGVYTSTADYFVEGSTTQKFYAEYAQQPYVVTESVMGNWYDAHQLYAASNPPQTSEEYKNSVATWLQTDEGKGYQEDVLLDAQNNIIATKTDVRWQFNKKELDTPMILNRMLRSRTFGRKHASAVKPRFYQFAFVFAEGIRVVLRESVISLCIACVAVLVVLLLLLGDLWAACLVASSVIMVCLITYGSIYWYDDHLNNVSAFFVIIAVGLATDASAHYCVAFLESSQSSRKDRAVEALDLLGPPVFLGGTSTILGICLTGFCVTYVFQTFFRYLMTILILAVWFGLVVMPVVCALIGPKSRRSEAIVAKEDLEAVTDAPISVSGGAPTAENSI</sequence>
<evidence type="ECO:0000259" key="4">
    <source>
        <dbReference type="PROSITE" id="PS50156"/>
    </source>
</evidence>
<feature type="transmembrane region" description="Helical" evidence="3">
    <location>
        <begin position="403"/>
        <end position="426"/>
    </location>
</feature>
<reference evidence="5" key="1">
    <citation type="submission" date="2021-11" db="EMBL/GenBank/DDBJ databases">
        <authorList>
            <consortium name="Genoscope - CEA"/>
            <person name="William W."/>
        </authorList>
    </citation>
    <scope>NUCLEOTIDE SEQUENCE</scope>
</reference>
<evidence type="ECO:0000256" key="1">
    <source>
        <dbReference type="ARBA" id="ARBA00005585"/>
    </source>
</evidence>
<evidence type="ECO:0000256" key="2">
    <source>
        <dbReference type="SAM" id="MobiDB-lite"/>
    </source>
</evidence>
<feature type="transmembrane region" description="Helical" evidence="3">
    <location>
        <begin position="319"/>
        <end position="346"/>
    </location>
</feature>
<keyword evidence="3" id="KW-0472">Membrane</keyword>
<evidence type="ECO:0000256" key="3">
    <source>
        <dbReference type="SAM" id="Phobius"/>
    </source>
</evidence>
<name>A0A8J2SN96_9STRA</name>
<dbReference type="GO" id="GO:0016020">
    <property type="term" value="C:membrane"/>
    <property type="evidence" value="ECO:0007669"/>
    <property type="project" value="TreeGrafter"/>
</dbReference>
<keyword evidence="3" id="KW-1133">Transmembrane helix</keyword>
<feature type="region of interest" description="Disordered" evidence="2">
    <location>
        <begin position="1"/>
        <end position="22"/>
    </location>
</feature>
<feature type="transmembrane region" description="Helical" evidence="3">
    <location>
        <begin position="756"/>
        <end position="776"/>
    </location>
</feature>
<evidence type="ECO:0000313" key="6">
    <source>
        <dbReference type="Proteomes" id="UP000789595"/>
    </source>
</evidence>
<dbReference type="InterPro" id="IPR051697">
    <property type="entry name" value="Patched_domain-protein"/>
</dbReference>
<dbReference type="OrthoDB" id="6510177at2759"/>
<comment type="caution">
    <text evidence="5">The sequence shown here is derived from an EMBL/GenBank/DDBJ whole genome shotgun (WGS) entry which is preliminary data.</text>
</comment>
<feature type="transmembrane region" description="Helical" evidence="3">
    <location>
        <begin position="828"/>
        <end position="851"/>
    </location>
</feature>
<dbReference type="AlphaFoldDB" id="A0A8J2SN96"/>
<dbReference type="EMBL" id="CAKKNE010000003">
    <property type="protein sequence ID" value="CAH0371161.1"/>
    <property type="molecule type" value="Genomic_DNA"/>
</dbReference>
<dbReference type="Pfam" id="PF12349">
    <property type="entry name" value="Sterol-sensing"/>
    <property type="match status" value="1"/>
</dbReference>
<feature type="transmembrane region" description="Helical" evidence="3">
    <location>
        <begin position="290"/>
        <end position="307"/>
    </location>
</feature>
<dbReference type="SUPFAM" id="SSF82866">
    <property type="entry name" value="Multidrug efflux transporter AcrB transmembrane domain"/>
    <property type="match status" value="2"/>
</dbReference>
<accession>A0A8J2SN96</accession>
<dbReference type="Proteomes" id="UP000789595">
    <property type="component" value="Unassembled WGS sequence"/>
</dbReference>
<keyword evidence="3" id="KW-0812">Transmembrane</keyword>
<dbReference type="PANTHER" id="PTHR10796:SF92">
    <property type="entry name" value="PATCHED-RELATED, ISOFORM A"/>
    <property type="match status" value="1"/>
</dbReference>
<proteinExistence type="inferred from homology"/>
<dbReference type="InterPro" id="IPR053958">
    <property type="entry name" value="HMGCR/SNAP/NPC1-like_SSD"/>
</dbReference>
<gene>
    <name evidence="5" type="ORF">PECAL_3P10900</name>
</gene>
<dbReference type="InterPro" id="IPR000731">
    <property type="entry name" value="SSD"/>
</dbReference>
<feature type="transmembrane region" description="Helical" evidence="3">
    <location>
        <begin position="782"/>
        <end position="807"/>
    </location>
</feature>
<feature type="transmembrane region" description="Helical" evidence="3">
    <location>
        <begin position="731"/>
        <end position="749"/>
    </location>
</feature>
<keyword evidence="6" id="KW-1185">Reference proteome</keyword>
<dbReference type="PANTHER" id="PTHR10796">
    <property type="entry name" value="PATCHED-RELATED"/>
    <property type="match status" value="1"/>
</dbReference>
<feature type="transmembrane region" description="Helical" evidence="3">
    <location>
        <begin position="517"/>
        <end position="538"/>
    </location>
</feature>
<organism evidence="5 6">
    <name type="scientific">Pelagomonas calceolata</name>
    <dbReference type="NCBI Taxonomy" id="35677"/>
    <lineage>
        <taxon>Eukaryota</taxon>
        <taxon>Sar</taxon>
        <taxon>Stramenopiles</taxon>
        <taxon>Ochrophyta</taxon>
        <taxon>Pelagophyceae</taxon>
        <taxon>Pelagomonadales</taxon>
        <taxon>Pelagomonadaceae</taxon>
        <taxon>Pelagomonas</taxon>
    </lineage>
</organism>
<feature type="compositionally biased region" description="Basic and acidic residues" evidence="2">
    <location>
        <begin position="7"/>
        <end position="17"/>
    </location>
</feature>
<dbReference type="PROSITE" id="PS50156">
    <property type="entry name" value="SSD"/>
    <property type="match status" value="1"/>
</dbReference>
<evidence type="ECO:0000313" key="5">
    <source>
        <dbReference type="EMBL" id="CAH0371161.1"/>
    </source>
</evidence>
<feature type="transmembrane region" description="Helical" evidence="3">
    <location>
        <begin position="432"/>
        <end position="459"/>
    </location>
</feature>
<feature type="transmembrane region" description="Helical" evidence="3">
    <location>
        <begin position="352"/>
        <end position="374"/>
    </location>
</feature>
<protein>
    <recommendedName>
        <fullName evidence="4">SSD domain-containing protein</fullName>
    </recommendedName>
</protein>
<feature type="domain" description="SSD" evidence="4">
    <location>
        <begin position="288"/>
        <end position="461"/>
    </location>
</feature>